<dbReference type="PANTHER" id="PTHR36180">
    <property type="entry name" value="DNA-BINDING PROTEIN-RELATED-RELATED"/>
    <property type="match status" value="1"/>
</dbReference>
<dbReference type="PANTHER" id="PTHR36180:SF2">
    <property type="entry name" value="BRO FAMILY PROTEIN"/>
    <property type="match status" value="1"/>
</dbReference>
<proteinExistence type="predicted"/>
<dbReference type="PROSITE" id="PS51750">
    <property type="entry name" value="BRO_N"/>
    <property type="match status" value="1"/>
</dbReference>
<dbReference type="AlphaFoldDB" id="E6QPE6"/>
<gene>
    <name evidence="2" type="ORF">CARN6_2671</name>
</gene>
<feature type="domain" description="Bro-N" evidence="1">
    <location>
        <begin position="18"/>
        <end position="154"/>
    </location>
</feature>
<evidence type="ECO:0000313" key="2">
    <source>
        <dbReference type="EMBL" id="CBI09117.1"/>
    </source>
</evidence>
<sequence>MRRPRISRHCNPSGEPEMSSLTVFQFHSHTVRSILDEQGEPWFVAADVCKALELASHKGSYKHHLEKLDEDERMTMPRALAYGDPTLNMGVVMQKFVEVAGGAVWAEPQVWLISESAVYTLILRSREATTPGTVQHQFKRWVTHDVLPALRKTGAYMVHPTLVDVQKQVRQSRTLADNLETRVAALIGVQRMIAAVPGVKASMAAAVALNVIEMETGMRMDAFRAALPRNSEPLATLNSTGLGALIHEPAVTTNRLLERLGLQKRNARGDWELTEAGMRHGEAYPYTNGRHSGYQILWKPSVAVILRDPQFNLYIQ</sequence>
<protein>
    <recommendedName>
        <fullName evidence="1">Bro-N domain-containing protein</fullName>
    </recommendedName>
</protein>
<dbReference type="SMART" id="SM01040">
    <property type="entry name" value="Bro-N"/>
    <property type="match status" value="1"/>
</dbReference>
<dbReference type="Pfam" id="PF02498">
    <property type="entry name" value="Bro-N"/>
    <property type="match status" value="1"/>
</dbReference>
<evidence type="ECO:0000259" key="1">
    <source>
        <dbReference type="PROSITE" id="PS51750"/>
    </source>
</evidence>
<dbReference type="EMBL" id="CABQ01000322">
    <property type="protein sequence ID" value="CBI09117.1"/>
    <property type="molecule type" value="Genomic_DNA"/>
</dbReference>
<dbReference type="InterPro" id="IPR003497">
    <property type="entry name" value="BRO_N_domain"/>
</dbReference>
<comment type="caution">
    <text evidence="2">The sequence shown here is derived from an EMBL/GenBank/DDBJ whole genome shotgun (WGS) entry which is preliminary data.</text>
</comment>
<reference evidence="2" key="1">
    <citation type="submission" date="2009-10" db="EMBL/GenBank/DDBJ databases">
        <title>Diversity of trophic interactions inside an arsenic-rich microbial ecosystem.</title>
        <authorList>
            <person name="Bertin P.N."/>
            <person name="Heinrich-Salmeron A."/>
            <person name="Pelletier E."/>
            <person name="Goulhen-Chollet F."/>
            <person name="Arsene-Ploetze F."/>
            <person name="Gallien S."/>
            <person name="Calteau A."/>
            <person name="Vallenet D."/>
            <person name="Casiot C."/>
            <person name="Chane-Woon-Ming B."/>
            <person name="Giloteaux L."/>
            <person name="Barakat M."/>
            <person name="Bonnefoy V."/>
            <person name="Bruneel O."/>
            <person name="Chandler M."/>
            <person name="Cleiss J."/>
            <person name="Duran R."/>
            <person name="Elbaz-Poulichet F."/>
            <person name="Fonknechten N."/>
            <person name="Lauga B."/>
            <person name="Mornico D."/>
            <person name="Ortet P."/>
            <person name="Schaeffer C."/>
            <person name="Siguier P."/>
            <person name="Alexander Thil Smith A."/>
            <person name="Van Dorsselaer A."/>
            <person name="Weissenbach J."/>
            <person name="Medigue C."/>
            <person name="Le Paslier D."/>
        </authorList>
    </citation>
    <scope>NUCLEOTIDE SEQUENCE</scope>
</reference>
<name>E6QPE6_9ZZZZ</name>
<accession>E6QPE6</accession>
<organism evidence="2">
    <name type="scientific">mine drainage metagenome</name>
    <dbReference type="NCBI Taxonomy" id="410659"/>
    <lineage>
        <taxon>unclassified sequences</taxon>
        <taxon>metagenomes</taxon>
        <taxon>ecological metagenomes</taxon>
    </lineage>
</organism>